<comment type="subcellular location">
    <subcellularLocation>
        <location evidence="1">Mitochondrion</location>
    </subcellularLocation>
</comment>
<keyword evidence="3" id="KW-0809">Transit peptide</keyword>
<keyword evidence="9" id="KW-1185">Reference proteome</keyword>
<evidence type="ECO:0000256" key="1">
    <source>
        <dbReference type="ARBA" id="ARBA00004173"/>
    </source>
</evidence>
<evidence type="ECO:0000259" key="7">
    <source>
        <dbReference type="Pfam" id="PF05347"/>
    </source>
</evidence>
<reference evidence="8 9" key="1">
    <citation type="submission" date="2019-09" db="EMBL/GenBank/DDBJ databases">
        <title>Bird 10,000 Genomes (B10K) Project - Family phase.</title>
        <authorList>
            <person name="Zhang G."/>
        </authorList>
    </citation>
    <scope>NUCLEOTIDE SEQUENCE [LARGE SCALE GENOMIC DNA]</scope>
    <source>
        <strain evidence="8">B10K-MSB-04</strain>
    </source>
</reference>
<protein>
    <recommendedName>
        <fullName evidence="5">LYR motif-containing protein 2</fullName>
    </recommendedName>
</protein>
<name>A0A7K7A440_9AVES</name>
<evidence type="ECO:0000256" key="3">
    <source>
        <dbReference type="ARBA" id="ARBA00022946"/>
    </source>
</evidence>
<dbReference type="AlphaFoldDB" id="A0A7K7A440"/>
<keyword evidence="4" id="KW-0496">Mitochondrion</keyword>
<feature type="non-terminal residue" evidence="8">
    <location>
        <position position="1"/>
    </location>
</feature>
<dbReference type="PANTHER" id="PTHR13675">
    <property type="entry name" value="LYR MOTIF-CONTAINING PROTEIN 2"/>
    <property type="match status" value="1"/>
</dbReference>
<dbReference type="Pfam" id="PF05347">
    <property type="entry name" value="Complex1_LYR"/>
    <property type="match status" value="1"/>
</dbReference>
<dbReference type="EMBL" id="VZSG01000705">
    <property type="protein sequence ID" value="NWX90743.1"/>
    <property type="molecule type" value="Genomic_DNA"/>
</dbReference>
<dbReference type="InterPro" id="IPR045293">
    <property type="entry name" value="Complex1_LYR_LYRM2"/>
</dbReference>
<evidence type="ECO:0000256" key="5">
    <source>
        <dbReference type="ARBA" id="ARBA00026235"/>
    </source>
</evidence>
<dbReference type="GO" id="GO:0005739">
    <property type="term" value="C:mitochondrion"/>
    <property type="evidence" value="ECO:0007669"/>
    <property type="project" value="UniProtKB-SubCell"/>
</dbReference>
<accession>A0A7K7A440</accession>
<dbReference type="PANTHER" id="PTHR13675:SF0">
    <property type="entry name" value="LYR MOTIF-CONTAINING PROTEIN 2"/>
    <property type="match status" value="1"/>
</dbReference>
<gene>
    <name evidence="8" type="primary">Lyrm2</name>
    <name evidence="8" type="ORF">NOTPEN_R04887</name>
</gene>
<feature type="non-terminal residue" evidence="8">
    <location>
        <position position="80"/>
    </location>
</feature>
<evidence type="ECO:0000256" key="4">
    <source>
        <dbReference type="ARBA" id="ARBA00023128"/>
    </source>
</evidence>
<feature type="domain" description="Complex 1 LYR protein" evidence="7">
    <location>
        <begin position="12"/>
        <end position="69"/>
    </location>
</feature>
<comment type="function">
    <text evidence="6">Involved in efficient integration of the N-module into mitochondrial respiratory chain complex I.</text>
</comment>
<dbReference type="CDD" id="cd20262">
    <property type="entry name" value="Complex1_LYR_LYRM2"/>
    <property type="match status" value="1"/>
</dbReference>
<dbReference type="Proteomes" id="UP000538817">
    <property type="component" value="Unassembled WGS sequence"/>
</dbReference>
<dbReference type="InterPro" id="IPR008011">
    <property type="entry name" value="Complex1_LYR_dom"/>
</dbReference>
<evidence type="ECO:0000313" key="9">
    <source>
        <dbReference type="Proteomes" id="UP000538817"/>
    </source>
</evidence>
<evidence type="ECO:0000313" key="8">
    <source>
        <dbReference type="EMBL" id="NWX90743.1"/>
    </source>
</evidence>
<comment type="caution">
    <text evidence="8">The sequence shown here is derived from an EMBL/GenBank/DDBJ whole genome shotgun (WGS) entry which is preliminary data.</text>
</comment>
<organism evidence="8 9">
    <name type="scientific">Nothoprocta pentlandii</name>
    <dbReference type="NCBI Taxonomy" id="2585814"/>
    <lineage>
        <taxon>Eukaryota</taxon>
        <taxon>Metazoa</taxon>
        <taxon>Chordata</taxon>
        <taxon>Craniata</taxon>
        <taxon>Vertebrata</taxon>
        <taxon>Euteleostomi</taxon>
        <taxon>Archelosauria</taxon>
        <taxon>Archosauria</taxon>
        <taxon>Dinosauria</taxon>
        <taxon>Saurischia</taxon>
        <taxon>Theropoda</taxon>
        <taxon>Coelurosauria</taxon>
        <taxon>Aves</taxon>
        <taxon>Palaeognathae</taxon>
        <taxon>Tinamiformes</taxon>
        <taxon>Tinamidae</taxon>
        <taxon>Nothoprocta</taxon>
    </lineage>
</organism>
<comment type="similarity">
    <text evidence="2">Belongs to the complex I LYR family.</text>
</comment>
<proteinExistence type="inferred from homology"/>
<sequence>AASLPRQFLRRQQVLALYRSILRALRDVPAAADRRSLRHWARAEFRRNKDATDQDAIRMMITQGNRQLRELQRTLKLAKS</sequence>
<evidence type="ECO:0000256" key="2">
    <source>
        <dbReference type="ARBA" id="ARBA00009508"/>
    </source>
</evidence>
<evidence type="ECO:0000256" key="6">
    <source>
        <dbReference type="ARBA" id="ARBA00044735"/>
    </source>
</evidence>